<dbReference type="Pfam" id="PF01882">
    <property type="entry name" value="DUF58"/>
    <property type="match status" value="1"/>
</dbReference>
<evidence type="ECO:0000313" key="4">
    <source>
        <dbReference type="Proteomes" id="UP000654947"/>
    </source>
</evidence>
<gene>
    <name evidence="3" type="ORF">GCM10007147_02240</name>
</gene>
<reference evidence="3 4" key="1">
    <citation type="journal article" date="2014" name="Int. J. Syst. Evol. Microbiol.">
        <title>Complete genome sequence of Corynebacterium casei LMG S-19264T (=DSM 44701T), isolated from a smear-ripened cheese.</title>
        <authorList>
            <consortium name="US DOE Joint Genome Institute (JGI-PGF)"/>
            <person name="Walter F."/>
            <person name="Albersmeier A."/>
            <person name="Kalinowski J."/>
            <person name="Ruckert C."/>
        </authorList>
    </citation>
    <scope>NUCLEOTIDE SEQUENCE [LARGE SCALE GENOMIC DNA]</scope>
    <source>
        <strain evidence="3 4">KCTC 19473</strain>
    </source>
</reference>
<organism evidence="3 4">
    <name type="scientific">Nocardiopsis kunsanensis</name>
    <dbReference type="NCBI Taxonomy" id="141693"/>
    <lineage>
        <taxon>Bacteria</taxon>
        <taxon>Bacillati</taxon>
        <taxon>Actinomycetota</taxon>
        <taxon>Actinomycetes</taxon>
        <taxon>Streptosporangiales</taxon>
        <taxon>Nocardiopsidaceae</taxon>
        <taxon>Nocardiopsis</taxon>
    </lineage>
</organism>
<protein>
    <submittedName>
        <fullName evidence="3">Membrane protein</fullName>
    </submittedName>
</protein>
<evidence type="ECO:0000313" key="3">
    <source>
        <dbReference type="EMBL" id="GHD15243.1"/>
    </source>
</evidence>
<dbReference type="EMBL" id="BMXL01000001">
    <property type="protein sequence ID" value="GHD15243.1"/>
    <property type="molecule type" value="Genomic_DNA"/>
</dbReference>
<feature type="domain" description="DUF58" evidence="2">
    <location>
        <begin position="188"/>
        <end position="267"/>
    </location>
</feature>
<dbReference type="Proteomes" id="UP000654947">
    <property type="component" value="Unassembled WGS sequence"/>
</dbReference>
<name>A0A919CEN5_9ACTN</name>
<dbReference type="PANTHER" id="PTHR34351">
    <property type="entry name" value="SLR1927 PROTEIN-RELATED"/>
    <property type="match status" value="1"/>
</dbReference>
<dbReference type="AlphaFoldDB" id="A0A919CEN5"/>
<evidence type="ECO:0000256" key="1">
    <source>
        <dbReference type="SAM" id="MobiDB-lite"/>
    </source>
</evidence>
<proteinExistence type="predicted"/>
<comment type="caution">
    <text evidence="3">The sequence shown here is derived from an EMBL/GenBank/DDBJ whole genome shotgun (WGS) entry which is preliminary data.</text>
</comment>
<evidence type="ECO:0000259" key="2">
    <source>
        <dbReference type="Pfam" id="PF01882"/>
    </source>
</evidence>
<keyword evidence="4" id="KW-1185">Reference proteome</keyword>
<accession>A0A919CEN5</accession>
<dbReference type="RefSeq" id="WP_193517214.1">
    <property type="nucleotide sequence ID" value="NZ_BMXL01000001.1"/>
</dbReference>
<feature type="region of interest" description="Disordered" evidence="1">
    <location>
        <begin position="161"/>
        <end position="188"/>
    </location>
</feature>
<sequence length="402" mass="42361">MLVFGSAFLVAGLVVEQFELVAVGVFLVCVPPLSALTLLGAQARVGHSRLVHPHRLHVGQAARVVVRVGNSSPLWPVPSVALADTVPVLLGEEPRFDVGHLGARSVREVNYLVRPQVRGRYPVGPLRVVIGDPLGCVRVTREADTPVSLLVTPRTLALPPLGVRGGPQGEHTLRRTANGAGEQDPVPREYRYGDEMRRVHWPSTAKHGELMVRRDEQQQREHQALFLDTRACAHRGEQADSSLETAVTAAASVAVRSLEDGHDLNLYGADGHLPVSGLPGVLDGLALTGVSGSTGLHAGISALSAGRGPSPGLITVVLGAVGPDEAGALARVGGGARRVAVLCTGAAWPSEEAVHEAERVLASGGWQVLRLPHPDRLPHLWRSTGEAPLPAAAPRVFPEGPL</sequence>
<dbReference type="PANTHER" id="PTHR34351:SF1">
    <property type="entry name" value="SLR1927 PROTEIN"/>
    <property type="match status" value="1"/>
</dbReference>
<dbReference type="InterPro" id="IPR002881">
    <property type="entry name" value="DUF58"/>
</dbReference>